<feature type="domain" description="SSD" evidence="7">
    <location>
        <begin position="243"/>
        <end position="361"/>
    </location>
</feature>
<keyword evidence="3 6" id="KW-0812">Transmembrane</keyword>
<dbReference type="Proteomes" id="UP001501153">
    <property type="component" value="Unassembled WGS sequence"/>
</dbReference>
<dbReference type="PANTHER" id="PTHR33406:SF12">
    <property type="entry name" value="BLR2997 PROTEIN"/>
    <property type="match status" value="1"/>
</dbReference>
<dbReference type="PROSITE" id="PS50156">
    <property type="entry name" value="SSD"/>
    <property type="match status" value="2"/>
</dbReference>
<feature type="transmembrane region" description="Helical" evidence="6">
    <location>
        <begin position="233"/>
        <end position="255"/>
    </location>
</feature>
<feature type="transmembrane region" description="Helical" evidence="6">
    <location>
        <begin position="303"/>
        <end position="326"/>
    </location>
</feature>
<comment type="caution">
    <text evidence="8">The sequence shown here is derived from an EMBL/GenBank/DDBJ whole genome shotgun (WGS) entry which is preliminary data.</text>
</comment>
<reference evidence="9" key="1">
    <citation type="journal article" date="2019" name="Int. J. Syst. Evol. Microbiol.">
        <title>The Global Catalogue of Microorganisms (GCM) 10K type strain sequencing project: providing services to taxonomists for standard genome sequencing and annotation.</title>
        <authorList>
            <consortium name="The Broad Institute Genomics Platform"/>
            <consortium name="The Broad Institute Genome Sequencing Center for Infectious Disease"/>
            <person name="Wu L."/>
            <person name="Ma J."/>
        </authorList>
    </citation>
    <scope>NUCLEOTIDE SEQUENCE [LARGE SCALE GENOMIC DNA]</scope>
    <source>
        <strain evidence="9">JCM 17923</strain>
    </source>
</reference>
<feature type="transmembrane region" description="Helical" evidence="6">
    <location>
        <begin position="592"/>
        <end position="608"/>
    </location>
</feature>
<keyword evidence="4 6" id="KW-1133">Transmembrane helix</keyword>
<evidence type="ECO:0000256" key="3">
    <source>
        <dbReference type="ARBA" id="ARBA00022692"/>
    </source>
</evidence>
<feature type="transmembrane region" description="Helical" evidence="6">
    <location>
        <begin position="715"/>
        <end position="741"/>
    </location>
</feature>
<keyword evidence="5 6" id="KW-0472">Membrane</keyword>
<dbReference type="Gene3D" id="1.20.1640.10">
    <property type="entry name" value="Multidrug efflux transporter AcrB transmembrane domain"/>
    <property type="match status" value="2"/>
</dbReference>
<evidence type="ECO:0000313" key="8">
    <source>
        <dbReference type="EMBL" id="GAA4354676.1"/>
    </source>
</evidence>
<proteinExistence type="predicted"/>
<evidence type="ECO:0000256" key="2">
    <source>
        <dbReference type="ARBA" id="ARBA00022475"/>
    </source>
</evidence>
<evidence type="ECO:0000256" key="1">
    <source>
        <dbReference type="ARBA" id="ARBA00004651"/>
    </source>
</evidence>
<feature type="transmembrane region" description="Helical" evidence="6">
    <location>
        <begin position="677"/>
        <end position="703"/>
    </location>
</feature>
<dbReference type="Pfam" id="PF03176">
    <property type="entry name" value="MMPL"/>
    <property type="match status" value="2"/>
</dbReference>
<feature type="transmembrane region" description="Helical" evidence="6">
    <location>
        <begin position="209"/>
        <end position="228"/>
    </location>
</feature>
<dbReference type="InterPro" id="IPR050545">
    <property type="entry name" value="Mycobact_MmpL"/>
</dbReference>
<feature type="transmembrane region" description="Helical" evidence="6">
    <location>
        <begin position="338"/>
        <end position="362"/>
    </location>
</feature>
<feature type="domain" description="SSD" evidence="7">
    <location>
        <begin position="613"/>
        <end position="740"/>
    </location>
</feature>
<feature type="transmembrane region" description="Helical" evidence="6">
    <location>
        <begin position="383"/>
        <end position="405"/>
    </location>
</feature>
<evidence type="ECO:0000256" key="4">
    <source>
        <dbReference type="ARBA" id="ARBA00022989"/>
    </source>
</evidence>
<evidence type="ECO:0000256" key="6">
    <source>
        <dbReference type="SAM" id="Phobius"/>
    </source>
</evidence>
<accession>A0ABP8IAG1</accession>
<dbReference type="PANTHER" id="PTHR33406">
    <property type="entry name" value="MEMBRANE PROTEIN MJ1562-RELATED"/>
    <property type="match status" value="1"/>
</dbReference>
<dbReference type="EMBL" id="BAABGZ010000017">
    <property type="protein sequence ID" value="GAA4354676.1"/>
    <property type="molecule type" value="Genomic_DNA"/>
</dbReference>
<evidence type="ECO:0000259" key="7">
    <source>
        <dbReference type="PROSITE" id="PS50156"/>
    </source>
</evidence>
<comment type="subcellular location">
    <subcellularLocation>
        <location evidence="1">Cell membrane</location>
        <topology evidence="1">Multi-pass membrane protein</topology>
    </subcellularLocation>
</comment>
<dbReference type="RefSeq" id="WP_345235572.1">
    <property type="nucleotide sequence ID" value="NZ_BAABGZ010000017.1"/>
</dbReference>
<keyword evidence="9" id="KW-1185">Reference proteome</keyword>
<sequence length="744" mass="79933">MIALLYRFRLAFLSLTLLAGLALWPGVKAALVVDNSLAVWFLRGDPALAAYHEFREKFGNDEVVVIAVRAGRETLLSPANLQALRQLDAELAALPAVATVFGPGSATLPRRSLLGSYAAPLLAPGTNGEAVRAALQTLPTLREQLFTADYRTARLLVVLKASADFDNQRGQLLDEVRATVLRHFPASRAHLGGIGVVYAGLNALSQQDFGLFLGVGYLLMGLVFLLIYRDWRLLLYVLGVVGFSTYLTLGLYGTLGHRLNLMTVLLPVVIILLGLMDALHVINERNQLASKTTTDNTELALQALRATFYPCLFTTLTTVAGFLALLTSPMAILQTFGLFTALGIGLCLVFTFGLGVWLLPLARPAAPSTRAASTRLAGFYGWVLRRQVPLGTAALLLLLGLAAGLPRLRADTYTLGYFPPSHPVVRDHQAIQAAWGAYLPLELLVTPRAGQSLHSPAVLQAAVAFADSARQLAGVGRIFGFHSLYLGGLEARLGERRSRVALGSASVLRLSHEQLAADYPSLARQFETANGGTGRITVSGPMLSARQLTAKTDSLLAIARATLGPVATVRPAGYQPMYANIVQYVTASQTNSLLLSCGLVFFLVWLFIRDLRLALLTVVPNLFPVLVVLGLMGWLGITLDTATASIAAIVLSFSVDDTMHFIYHYRQQRRAGHAPAVARLATITHVGPAIVLTGTILFCGYAFMMLGSLKTVQTFGALTAVAIAGALLGELIIFPIVLAWFDKD</sequence>
<evidence type="ECO:0000313" key="9">
    <source>
        <dbReference type="Proteomes" id="UP001501153"/>
    </source>
</evidence>
<organism evidence="8 9">
    <name type="scientific">Hymenobacter saemangeumensis</name>
    <dbReference type="NCBI Taxonomy" id="1084522"/>
    <lineage>
        <taxon>Bacteria</taxon>
        <taxon>Pseudomonadati</taxon>
        <taxon>Bacteroidota</taxon>
        <taxon>Cytophagia</taxon>
        <taxon>Cytophagales</taxon>
        <taxon>Hymenobacteraceae</taxon>
        <taxon>Hymenobacter</taxon>
    </lineage>
</organism>
<keyword evidence="2" id="KW-1003">Cell membrane</keyword>
<protein>
    <submittedName>
        <fullName evidence="8">MMPL family transporter</fullName>
    </submittedName>
</protein>
<gene>
    <name evidence="8" type="ORF">GCM10023185_16720</name>
</gene>
<feature type="transmembrane region" description="Helical" evidence="6">
    <location>
        <begin position="643"/>
        <end position="665"/>
    </location>
</feature>
<evidence type="ECO:0000256" key="5">
    <source>
        <dbReference type="ARBA" id="ARBA00023136"/>
    </source>
</evidence>
<dbReference type="SUPFAM" id="SSF82866">
    <property type="entry name" value="Multidrug efflux transporter AcrB transmembrane domain"/>
    <property type="match status" value="2"/>
</dbReference>
<dbReference type="InterPro" id="IPR004869">
    <property type="entry name" value="MMPL_dom"/>
</dbReference>
<dbReference type="InterPro" id="IPR000731">
    <property type="entry name" value="SSD"/>
</dbReference>
<feature type="transmembrane region" description="Helical" evidence="6">
    <location>
        <begin position="615"/>
        <end position="637"/>
    </location>
</feature>
<name>A0ABP8IAG1_9BACT</name>
<feature type="transmembrane region" description="Helical" evidence="6">
    <location>
        <begin position="261"/>
        <end position="282"/>
    </location>
</feature>